<keyword evidence="2" id="KW-0378">Hydrolase</keyword>
<dbReference type="InterPro" id="IPR000073">
    <property type="entry name" value="AB_hydrolase_1"/>
</dbReference>
<evidence type="ECO:0000259" key="1">
    <source>
        <dbReference type="Pfam" id="PF12697"/>
    </source>
</evidence>
<dbReference type="PANTHER" id="PTHR43194:SF5">
    <property type="entry name" value="PIMELOYL-[ACYL-CARRIER PROTEIN] METHYL ESTER ESTERASE"/>
    <property type="match status" value="1"/>
</dbReference>
<organism evidence="2 3">
    <name type="scientific">Phyllosticta citriasiana</name>
    <dbReference type="NCBI Taxonomy" id="595635"/>
    <lineage>
        <taxon>Eukaryota</taxon>
        <taxon>Fungi</taxon>
        <taxon>Dikarya</taxon>
        <taxon>Ascomycota</taxon>
        <taxon>Pezizomycotina</taxon>
        <taxon>Dothideomycetes</taxon>
        <taxon>Dothideomycetes incertae sedis</taxon>
        <taxon>Botryosphaeriales</taxon>
        <taxon>Phyllostictaceae</taxon>
        <taxon>Phyllosticta</taxon>
    </lineage>
</organism>
<evidence type="ECO:0000313" key="2">
    <source>
        <dbReference type="EMBL" id="KAK7516448.1"/>
    </source>
</evidence>
<dbReference type="InterPro" id="IPR050228">
    <property type="entry name" value="Carboxylesterase_BioH"/>
</dbReference>
<dbReference type="SUPFAM" id="SSF53474">
    <property type="entry name" value="alpha/beta-Hydrolases"/>
    <property type="match status" value="1"/>
</dbReference>
<dbReference type="GO" id="GO:0016787">
    <property type="term" value="F:hydrolase activity"/>
    <property type="evidence" value="ECO:0007669"/>
    <property type="project" value="UniProtKB-KW"/>
</dbReference>
<dbReference type="Gene3D" id="3.40.50.1820">
    <property type="entry name" value="alpha/beta hydrolase"/>
    <property type="match status" value="1"/>
</dbReference>
<accession>A0ABR1KK25</accession>
<dbReference type="InterPro" id="IPR029058">
    <property type="entry name" value="AB_hydrolase_fold"/>
</dbReference>
<keyword evidence="3" id="KW-1185">Reference proteome</keyword>
<feature type="domain" description="AB hydrolase-1" evidence="1">
    <location>
        <begin position="53"/>
        <end position="245"/>
    </location>
</feature>
<dbReference type="PANTHER" id="PTHR43194">
    <property type="entry name" value="HYDROLASE ALPHA/BETA FOLD FAMILY"/>
    <property type="match status" value="1"/>
</dbReference>
<dbReference type="Proteomes" id="UP001363622">
    <property type="component" value="Unassembled WGS sequence"/>
</dbReference>
<protein>
    <submittedName>
        <fullName evidence="2">Alpha/Beta hydrolase protein</fullName>
    </submittedName>
</protein>
<evidence type="ECO:0000313" key="3">
    <source>
        <dbReference type="Proteomes" id="UP001363622"/>
    </source>
</evidence>
<dbReference type="EMBL" id="JBBPHU010000006">
    <property type="protein sequence ID" value="KAK7516448.1"/>
    <property type="molecule type" value="Genomic_DNA"/>
</dbReference>
<proteinExistence type="predicted"/>
<reference evidence="2 3" key="1">
    <citation type="submission" date="2024-04" db="EMBL/GenBank/DDBJ databases">
        <title>Phyllosticta paracitricarpa is synonymous to the EU quarantine fungus P. citricarpa based on phylogenomic analyses.</title>
        <authorList>
            <consortium name="Lawrence Berkeley National Laboratory"/>
            <person name="Van Ingen-Buijs V.A."/>
            <person name="Van Westerhoven A.C."/>
            <person name="Haridas S."/>
            <person name="Skiadas P."/>
            <person name="Martin F."/>
            <person name="Groenewald J.Z."/>
            <person name="Crous P.W."/>
            <person name="Seidl M.F."/>
        </authorList>
    </citation>
    <scope>NUCLEOTIDE SEQUENCE [LARGE SCALE GENOMIC DNA]</scope>
    <source>
        <strain evidence="2 3">CBS 123371</strain>
    </source>
</reference>
<sequence length="291" mass="32490">MISNPPQTFFFTIGQRAQHGDSYIFVNQCYVQFTSPQISLSPEHGNAKSNLPVFFIHGGGLTGAMWEATPDRRPGWAHLAAHAPFNRPVYLIDAVDYGRSQRAPNALRPGDIEYRTAKDMWQLFRFGPLDRFAAREPFPNGQFPLAHMDDLLSMSAARRRTGDAVECAGIAAALREIGPCHVVAHSHGGALMLRMLDGNDEQAKRLVERLVLVEPWPVMLNSERKMPRTLVVVGDHVEGHWLAEELMERCQRLGAEQLLHLPNVGVVGNSHAPMCDSNSDEVGRLILEWLQ</sequence>
<gene>
    <name evidence="2" type="ORF">IWZ03DRAFT_378098</name>
</gene>
<name>A0ABR1KK25_9PEZI</name>
<comment type="caution">
    <text evidence="2">The sequence shown here is derived from an EMBL/GenBank/DDBJ whole genome shotgun (WGS) entry which is preliminary data.</text>
</comment>
<dbReference type="Pfam" id="PF12697">
    <property type="entry name" value="Abhydrolase_6"/>
    <property type="match status" value="1"/>
</dbReference>